<reference evidence="11" key="1">
    <citation type="submission" date="2021-03" db="EMBL/GenBank/DDBJ databases">
        <title>Comparative genomics and phylogenomic investigation of the class Geoglossomycetes provide insights into ecological specialization and systematics.</title>
        <authorList>
            <person name="Melie T."/>
            <person name="Pirro S."/>
            <person name="Miller A.N."/>
            <person name="Quandt A."/>
        </authorList>
    </citation>
    <scope>NUCLEOTIDE SEQUENCE</scope>
    <source>
        <strain evidence="11">CAQ_001_2017</strain>
    </source>
</reference>
<feature type="transmembrane region" description="Helical" evidence="7">
    <location>
        <begin position="440"/>
        <end position="464"/>
    </location>
</feature>
<evidence type="ECO:0000256" key="3">
    <source>
        <dbReference type="ARBA" id="ARBA00022448"/>
    </source>
</evidence>
<sequence length="620" mass="70252">MDSVGFVQMLVGRQSQPTGAEQFLKLVSDPFKAQFSENAFWSALATSLGITVVINLLFCLLRPYNAVVYAPRLKHADEKHAPPPLGKGLFAWVTPIVKTREPFFVDKVGLDAAVFLRFTRMCRNLFLVMSAIGCLVMIPVNVKYSGEFNFGAKLSVFVLMTPQNVIGSAMWAHVVCAWIFDVIIVFFLWRNYKAVARLRRAYFESPDYQASLHARTLLVTDIPGDSRTDGGIAQIVESVKPTAAPARCAVGRNVKELPELIRQHEKTVRQLEGYLAKYLKNPDRLPPQRPLCKPSKKDRSYNSSQKVDAIDYLTGRIRELEQEIKEVRETIDMRNPMPYGFASYETISDAHGVAYASRKKHPRGTTIRLAPKPNELIWDNLPLSKSTRKWKSIVGGMWVALLTFIWIAPNALIGVFLSNLSNLGLVWKDFQTQLNAHPTYWAAVQGIASPAITSLVYLVLPIIFRRLAMRAGDISKTSREHHVIHRLYAFFVFNNLFVFSLFGCIWGFVATVIELTRDKHEDFWTAVKDGHLGANLTTTLCVVSQFWVTWLLQRNLGAAVDLAQIVNLVWSWFARHFMSPTPRQLIEWTAPPPFDYASYYNYVGYAFRSSERTGNTNSKL</sequence>
<dbReference type="PANTHER" id="PTHR13018:SF149">
    <property type="entry name" value="DOMAIN PROTEIN, PUTATIVE (AFU_ORTHOLOGUE AFUA_3G11660)-RELATED"/>
    <property type="match status" value="1"/>
</dbReference>
<feature type="domain" description="CSC1/OSCA1-like N-terminal transmembrane" evidence="9">
    <location>
        <begin position="39"/>
        <end position="191"/>
    </location>
</feature>
<dbReference type="Pfam" id="PF02714">
    <property type="entry name" value="RSN1_7TM"/>
    <property type="match status" value="1"/>
</dbReference>
<dbReference type="EMBL" id="JAGHQM010000384">
    <property type="protein sequence ID" value="KAH0562242.1"/>
    <property type="molecule type" value="Genomic_DNA"/>
</dbReference>
<evidence type="ECO:0000259" key="8">
    <source>
        <dbReference type="Pfam" id="PF02714"/>
    </source>
</evidence>
<dbReference type="GO" id="GO:0005227">
    <property type="term" value="F:calcium-activated cation channel activity"/>
    <property type="evidence" value="ECO:0007669"/>
    <property type="project" value="InterPro"/>
</dbReference>
<dbReference type="Proteomes" id="UP000750711">
    <property type="component" value="Unassembled WGS sequence"/>
</dbReference>
<accession>A0A9P8LDT2</accession>
<keyword evidence="5 7" id="KW-1133">Transmembrane helix</keyword>
<evidence type="ECO:0000256" key="2">
    <source>
        <dbReference type="ARBA" id="ARBA00007779"/>
    </source>
</evidence>
<comment type="subcellular location">
    <subcellularLocation>
        <location evidence="1">Membrane</location>
        <topology evidence="1">Multi-pass membrane protein</topology>
    </subcellularLocation>
</comment>
<evidence type="ECO:0000256" key="6">
    <source>
        <dbReference type="ARBA" id="ARBA00023136"/>
    </source>
</evidence>
<evidence type="ECO:0000259" key="9">
    <source>
        <dbReference type="Pfam" id="PF13967"/>
    </source>
</evidence>
<keyword evidence="6 7" id="KW-0472">Membrane</keyword>
<name>A0A9P8LDT2_9PEZI</name>
<feature type="transmembrane region" description="Helical" evidence="7">
    <location>
        <begin position="165"/>
        <end position="189"/>
    </location>
</feature>
<keyword evidence="4 7" id="KW-0812">Transmembrane</keyword>
<feature type="transmembrane region" description="Helical" evidence="7">
    <location>
        <begin position="485"/>
        <end position="513"/>
    </location>
</feature>
<evidence type="ECO:0000256" key="4">
    <source>
        <dbReference type="ARBA" id="ARBA00022692"/>
    </source>
</evidence>
<feature type="domain" description="CSC1/OSCA1-like cytosolic" evidence="10">
    <location>
        <begin position="214"/>
        <end position="380"/>
    </location>
</feature>
<evidence type="ECO:0000256" key="7">
    <source>
        <dbReference type="SAM" id="Phobius"/>
    </source>
</evidence>
<dbReference type="InterPro" id="IPR045122">
    <property type="entry name" value="Csc1-like"/>
</dbReference>
<evidence type="ECO:0008006" key="13">
    <source>
        <dbReference type="Google" id="ProtNLM"/>
    </source>
</evidence>
<keyword evidence="12" id="KW-1185">Reference proteome</keyword>
<dbReference type="InterPro" id="IPR032880">
    <property type="entry name" value="CSC1/OSCA1-like_N"/>
</dbReference>
<evidence type="ECO:0000256" key="1">
    <source>
        <dbReference type="ARBA" id="ARBA00004141"/>
    </source>
</evidence>
<dbReference type="Pfam" id="PF13967">
    <property type="entry name" value="RSN1_TM"/>
    <property type="match status" value="1"/>
</dbReference>
<feature type="transmembrane region" description="Helical" evidence="7">
    <location>
        <begin position="533"/>
        <end position="552"/>
    </location>
</feature>
<evidence type="ECO:0000259" key="10">
    <source>
        <dbReference type="Pfam" id="PF14703"/>
    </source>
</evidence>
<evidence type="ECO:0000256" key="5">
    <source>
        <dbReference type="ARBA" id="ARBA00022989"/>
    </source>
</evidence>
<protein>
    <recommendedName>
        <fullName evidence="13">DUF221-domain-containing protein</fullName>
    </recommendedName>
</protein>
<feature type="domain" description="CSC1/OSCA1-like 7TM region" evidence="8">
    <location>
        <begin position="391"/>
        <end position="603"/>
    </location>
</feature>
<evidence type="ECO:0000313" key="12">
    <source>
        <dbReference type="Proteomes" id="UP000750711"/>
    </source>
</evidence>
<dbReference type="GO" id="GO:0005886">
    <property type="term" value="C:plasma membrane"/>
    <property type="evidence" value="ECO:0007669"/>
    <property type="project" value="TreeGrafter"/>
</dbReference>
<proteinExistence type="inferred from homology"/>
<feature type="transmembrane region" description="Helical" evidence="7">
    <location>
        <begin position="39"/>
        <end position="61"/>
    </location>
</feature>
<evidence type="ECO:0000313" key="11">
    <source>
        <dbReference type="EMBL" id="KAH0562242.1"/>
    </source>
</evidence>
<dbReference type="InterPro" id="IPR003864">
    <property type="entry name" value="CSC1/OSCA1-like_7TM"/>
</dbReference>
<keyword evidence="3" id="KW-0813">Transport</keyword>
<dbReference type="InterPro" id="IPR027815">
    <property type="entry name" value="CSC1/OSCA1-like_cyt"/>
</dbReference>
<dbReference type="PANTHER" id="PTHR13018">
    <property type="entry name" value="PROBABLE MEMBRANE PROTEIN DUF221-RELATED"/>
    <property type="match status" value="1"/>
</dbReference>
<dbReference type="Pfam" id="PF14703">
    <property type="entry name" value="PHM7_cyt"/>
    <property type="match status" value="1"/>
</dbReference>
<comment type="caution">
    <text evidence="11">The sequence shown here is derived from an EMBL/GenBank/DDBJ whole genome shotgun (WGS) entry which is preliminary data.</text>
</comment>
<feature type="transmembrane region" description="Helical" evidence="7">
    <location>
        <begin position="125"/>
        <end position="145"/>
    </location>
</feature>
<organism evidence="11 12">
    <name type="scientific">Trichoglossum hirsutum</name>
    <dbReference type="NCBI Taxonomy" id="265104"/>
    <lineage>
        <taxon>Eukaryota</taxon>
        <taxon>Fungi</taxon>
        <taxon>Dikarya</taxon>
        <taxon>Ascomycota</taxon>
        <taxon>Pezizomycotina</taxon>
        <taxon>Geoglossomycetes</taxon>
        <taxon>Geoglossales</taxon>
        <taxon>Geoglossaceae</taxon>
        <taxon>Trichoglossum</taxon>
    </lineage>
</organism>
<feature type="transmembrane region" description="Helical" evidence="7">
    <location>
        <begin position="393"/>
        <end position="420"/>
    </location>
</feature>
<gene>
    <name evidence="11" type="ORF">GP486_003065</name>
</gene>
<comment type="similarity">
    <text evidence="2">Belongs to the CSC1 (TC 1.A.17) family.</text>
</comment>
<dbReference type="AlphaFoldDB" id="A0A9P8LDT2"/>